<dbReference type="AlphaFoldDB" id="A0A6M3XAQ5"/>
<name>A0A6M3XAQ5_9ZZZZ</name>
<evidence type="ECO:0000313" key="1">
    <source>
        <dbReference type="EMBL" id="QJH93665.1"/>
    </source>
</evidence>
<dbReference type="EMBL" id="MT144590">
    <property type="protein sequence ID" value="QJH93665.1"/>
    <property type="molecule type" value="Genomic_DNA"/>
</dbReference>
<reference evidence="1" key="1">
    <citation type="submission" date="2020-03" db="EMBL/GenBank/DDBJ databases">
        <title>The deep terrestrial virosphere.</title>
        <authorList>
            <person name="Holmfeldt K."/>
            <person name="Nilsson E."/>
            <person name="Simone D."/>
            <person name="Lopez-Fernandez M."/>
            <person name="Wu X."/>
            <person name="de Brujin I."/>
            <person name="Lundin D."/>
            <person name="Andersson A."/>
            <person name="Bertilsson S."/>
            <person name="Dopson M."/>
        </authorList>
    </citation>
    <scope>NUCLEOTIDE SEQUENCE</scope>
    <source>
        <strain evidence="1">TM448B00128</strain>
    </source>
</reference>
<gene>
    <name evidence="1" type="ORF">TM448B00128_0040</name>
</gene>
<sequence>MEMLEMPQLKVMKELPSQEALEAYLLNRLRVRAAKMAYQQTWDLGKKKGLRGRELNNMAWDASQQAERDAVEMMREMWRESGIQEAR</sequence>
<protein>
    <submittedName>
        <fullName evidence="1">Uncharacterized protein</fullName>
    </submittedName>
</protein>
<accession>A0A6M3XAQ5</accession>
<proteinExistence type="predicted"/>
<organism evidence="1">
    <name type="scientific">viral metagenome</name>
    <dbReference type="NCBI Taxonomy" id="1070528"/>
    <lineage>
        <taxon>unclassified sequences</taxon>
        <taxon>metagenomes</taxon>
        <taxon>organismal metagenomes</taxon>
    </lineage>
</organism>